<evidence type="ECO:0000313" key="1">
    <source>
        <dbReference type="EMBL" id="MBB4888090.1"/>
    </source>
</evidence>
<gene>
    <name evidence="1" type="ORF">FHS38_004158</name>
</gene>
<comment type="caution">
    <text evidence="1">The sequence shown here is derived from an EMBL/GenBank/DDBJ whole genome shotgun (WGS) entry which is preliminary data.</text>
</comment>
<dbReference type="AlphaFoldDB" id="A0A7W7LD95"/>
<name>A0A7W7LD95_STRNE</name>
<proteinExistence type="predicted"/>
<keyword evidence="2" id="KW-1185">Reference proteome</keyword>
<sequence length="30" mass="3281">MIIAELSLELEQAKADLVDASGVARLPDRR</sequence>
<protein>
    <submittedName>
        <fullName evidence="1">Uncharacterized protein</fullName>
    </submittedName>
</protein>
<dbReference type="EMBL" id="JACHJG010000008">
    <property type="protein sequence ID" value="MBB4888090.1"/>
    <property type="molecule type" value="Genomic_DNA"/>
</dbReference>
<evidence type="ECO:0000313" key="2">
    <source>
        <dbReference type="Proteomes" id="UP000556436"/>
    </source>
</evidence>
<accession>A0A7W7LD95</accession>
<reference evidence="1 2" key="1">
    <citation type="submission" date="2020-08" db="EMBL/GenBank/DDBJ databases">
        <title>Genomic Encyclopedia of Type Strains, Phase III (KMG-III): the genomes of soil and plant-associated and newly described type strains.</title>
        <authorList>
            <person name="Whitman W."/>
        </authorList>
    </citation>
    <scope>NUCLEOTIDE SEQUENCE [LARGE SCALE GENOMIC DNA]</scope>
    <source>
        <strain evidence="1 2">CECT 3265</strain>
    </source>
</reference>
<dbReference type="Proteomes" id="UP000556436">
    <property type="component" value="Unassembled WGS sequence"/>
</dbReference>
<organism evidence="1 2">
    <name type="scientific">Streptomyces netropsis</name>
    <name type="common">Streptoverticillium netropsis</name>
    <dbReference type="NCBI Taxonomy" id="55404"/>
    <lineage>
        <taxon>Bacteria</taxon>
        <taxon>Bacillati</taxon>
        <taxon>Actinomycetota</taxon>
        <taxon>Actinomycetes</taxon>
        <taxon>Kitasatosporales</taxon>
        <taxon>Streptomycetaceae</taxon>
        <taxon>Streptomyces</taxon>
    </lineage>
</organism>